<gene>
    <name evidence="8" type="primary">LOC110789852</name>
</gene>
<dbReference type="GeneID" id="110789852"/>
<dbReference type="SUPFAM" id="SSF101941">
    <property type="entry name" value="NAC domain"/>
    <property type="match status" value="1"/>
</dbReference>
<feature type="compositionally biased region" description="Basic and acidic residues" evidence="5">
    <location>
        <begin position="14"/>
        <end position="23"/>
    </location>
</feature>
<accession>A0A9R0JX22</accession>
<name>A0A9R0JX22_SPIOL</name>
<evidence type="ECO:0000256" key="5">
    <source>
        <dbReference type="SAM" id="MobiDB-lite"/>
    </source>
</evidence>
<organism evidence="7 8">
    <name type="scientific">Spinacia oleracea</name>
    <name type="common">Spinach</name>
    <dbReference type="NCBI Taxonomy" id="3562"/>
    <lineage>
        <taxon>Eukaryota</taxon>
        <taxon>Viridiplantae</taxon>
        <taxon>Streptophyta</taxon>
        <taxon>Embryophyta</taxon>
        <taxon>Tracheophyta</taxon>
        <taxon>Spermatophyta</taxon>
        <taxon>Magnoliopsida</taxon>
        <taxon>eudicotyledons</taxon>
        <taxon>Gunneridae</taxon>
        <taxon>Pentapetalae</taxon>
        <taxon>Caryophyllales</taxon>
        <taxon>Chenopodiaceae</taxon>
        <taxon>Chenopodioideae</taxon>
        <taxon>Anserineae</taxon>
        <taxon>Spinacia</taxon>
    </lineage>
</organism>
<feature type="region of interest" description="Disordered" evidence="5">
    <location>
        <begin position="1"/>
        <end position="56"/>
    </location>
</feature>
<dbReference type="GO" id="GO:0003677">
    <property type="term" value="F:DNA binding"/>
    <property type="evidence" value="ECO:0007669"/>
    <property type="project" value="UniProtKB-KW"/>
</dbReference>
<dbReference type="KEGG" id="soe:110789852"/>
<keyword evidence="4" id="KW-0539">Nucleus</keyword>
<dbReference type="Gene3D" id="2.170.150.80">
    <property type="entry name" value="NAC domain"/>
    <property type="match status" value="1"/>
</dbReference>
<keyword evidence="2" id="KW-0238">DNA-binding</keyword>
<dbReference type="PANTHER" id="PTHR31719:SF123">
    <property type="entry name" value="NAC DOMAIN-CONTAINING PROTEIN"/>
    <property type="match status" value="1"/>
</dbReference>
<keyword evidence="3" id="KW-0804">Transcription</keyword>
<evidence type="ECO:0000313" key="8">
    <source>
        <dbReference type="RefSeq" id="XP_021850239.2"/>
    </source>
</evidence>
<dbReference type="Pfam" id="PF02365">
    <property type="entry name" value="NAM"/>
    <property type="match status" value="1"/>
</dbReference>
<evidence type="ECO:0000256" key="4">
    <source>
        <dbReference type="ARBA" id="ARBA00023242"/>
    </source>
</evidence>
<feature type="compositionally biased region" description="Polar residues" evidence="5">
    <location>
        <begin position="1"/>
        <end position="10"/>
    </location>
</feature>
<dbReference type="GO" id="GO:0006355">
    <property type="term" value="P:regulation of DNA-templated transcription"/>
    <property type="evidence" value="ECO:0007669"/>
    <property type="project" value="InterPro"/>
</dbReference>
<protein>
    <submittedName>
        <fullName evidence="8">NAC domain-containing protein 68 isoform X1</fullName>
    </submittedName>
</protein>
<keyword evidence="1" id="KW-0805">Transcription regulation</keyword>
<dbReference type="InterPro" id="IPR036093">
    <property type="entry name" value="NAC_dom_sf"/>
</dbReference>
<dbReference type="GO" id="GO:0048731">
    <property type="term" value="P:system development"/>
    <property type="evidence" value="ECO:0007669"/>
    <property type="project" value="TreeGrafter"/>
</dbReference>
<dbReference type="AlphaFoldDB" id="A0A9R0JX22"/>
<evidence type="ECO:0000313" key="7">
    <source>
        <dbReference type="Proteomes" id="UP000813463"/>
    </source>
</evidence>
<dbReference type="PROSITE" id="PS51005">
    <property type="entry name" value="NAC"/>
    <property type="match status" value="1"/>
</dbReference>
<reference evidence="7" key="1">
    <citation type="journal article" date="2021" name="Nat. Commun.">
        <title>Genomic analyses provide insights into spinach domestication and the genetic basis of agronomic traits.</title>
        <authorList>
            <person name="Cai X."/>
            <person name="Sun X."/>
            <person name="Xu C."/>
            <person name="Sun H."/>
            <person name="Wang X."/>
            <person name="Ge C."/>
            <person name="Zhang Z."/>
            <person name="Wang Q."/>
            <person name="Fei Z."/>
            <person name="Jiao C."/>
            <person name="Wang Q."/>
        </authorList>
    </citation>
    <scope>NUCLEOTIDE SEQUENCE [LARGE SCALE GENOMIC DNA]</scope>
    <source>
        <strain evidence="7">cv. Varoflay</strain>
    </source>
</reference>
<keyword evidence="7" id="KW-1185">Reference proteome</keyword>
<evidence type="ECO:0000256" key="2">
    <source>
        <dbReference type="ARBA" id="ARBA00023125"/>
    </source>
</evidence>
<reference evidence="8" key="2">
    <citation type="submission" date="2025-08" db="UniProtKB">
        <authorList>
            <consortium name="RefSeq"/>
        </authorList>
    </citation>
    <scope>IDENTIFICATION</scope>
    <source>
        <tissue evidence="8">Leaf</tissue>
    </source>
</reference>
<feature type="domain" description="NAC" evidence="6">
    <location>
        <begin position="77"/>
        <end position="227"/>
    </location>
</feature>
<evidence type="ECO:0000259" key="6">
    <source>
        <dbReference type="PROSITE" id="PS51005"/>
    </source>
</evidence>
<sequence>MVEHTIQLQNGEFRPSEQRKEVDDASLQPQKPDENANASSCDSRSARQKEVGNTSSSDADLEKRILLDEITGYVQEIPIGFKFKPKDHVIIGDYLRKKVANCPLPIPSDMIQDISASDFYKKHPKDIVTDVLDQREWFFYIKRDGIKFEDYKIREVVDGVGNWQPLQPFGTSKSSVQDLKGETIGYKLSFRFFRKSAESSKRTHWKMDVYELTEQDTEWAMARVEKGIEYRGE</sequence>
<proteinExistence type="predicted"/>
<dbReference type="InterPro" id="IPR003441">
    <property type="entry name" value="NAC-dom"/>
</dbReference>
<evidence type="ECO:0000256" key="1">
    <source>
        <dbReference type="ARBA" id="ARBA00023015"/>
    </source>
</evidence>
<dbReference type="PANTHER" id="PTHR31719">
    <property type="entry name" value="NAC TRANSCRIPTION FACTOR 56"/>
    <property type="match status" value="1"/>
</dbReference>
<dbReference type="Proteomes" id="UP000813463">
    <property type="component" value="Chromosome 5"/>
</dbReference>
<dbReference type="RefSeq" id="XP_021850239.2">
    <property type="nucleotide sequence ID" value="XM_021994547.2"/>
</dbReference>
<evidence type="ECO:0000256" key="3">
    <source>
        <dbReference type="ARBA" id="ARBA00023163"/>
    </source>
</evidence>